<dbReference type="GO" id="GO:0016787">
    <property type="term" value="F:hydrolase activity"/>
    <property type="evidence" value="ECO:0007669"/>
    <property type="project" value="UniProtKB-KW"/>
</dbReference>
<accession>A0A5C6UU33</accession>
<feature type="binding site" evidence="2">
    <location>
        <position position="129"/>
    </location>
    <ligand>
        <name>Mn(2+)</name>
        <dbReference type="ChEBI" id="CHEBI:29035"/>
        <label>2</label>
    </ligand>
</feature>
<evidence type="ECO:0000256" key="1">
    <source>
        <dbReference type="ARBA" id="ARBA00022801"/>
    </source>
</evidence>
<evidence type="ECO:0000313" key="3">
    <source>
        <dbReference type="EMBL" id="TXC76110.1"/>
    </source>
</evidence>
<keyword evidence="1 3" id="KW-0378">Hydrolase</keyword>
<comment type="caution">
    <text evidence="3">The sequence shown here is derived from an EMBL/GenBank/DDBJ whole genome shotgun (WGS) entry which is preliminary data.</text>
</comment>
<dbReference type="InterPro" id="IPR036264">
    <property type="entry name" value="Bact_exopeptidase_dim_dom"/>
</dbReference>
<evidence type="ECO:0000256" key="2">
    <source>
        <dbReference type="PIRSR" id="PIRSR005962-1"/>
    </source>
</evidence>
<keyword evidence="2" id="KW-0479">Metal-binding</keyword>
<keyword evidence="4" id="KW-1185">Reference proteome</keyword>
<organism evidence="3 4">
    <name type="scientific">Luteibaculum oceani</name>
    <dbReference type="NCBI Taxonomy" id="1294296"/>
    <lineage>
        <taxon>Bacteria</taxon>
        <taxon>Pseudomonadati</taxon>
        <taxon>Bacteroidota</taxon>
        <taxon>Flavobacteriia</taxon>
        <taxon>Flavobacteriales</taxon>
        <taxon>Luteibaculaceae</taxon>
        <taxon>Luteibaculum</taxon>
    </lineage>
</organism>
<dbReference type="OrthoDB" id="9776731at2"/>
<dbReference type="GO" id="GO:0046872">
    <property type="term" value="F:metal ion binding"/>
    <property type="evidence" value="ECO:0007669"/>
    <property type="project" value="UniProtKB-KW"/>
</dbReference>
<dbReference type="PANTHER" id="PTHR11014:SF169">
    <property type="entry name" value="CLAN MH, FAMILY M20, PEPTIDASE T-LIKE METALLOPEPTIDASE"/>
    <property type="match status" value="1"/>
</dbReference>
<proteinExistence type="predicted"/>
<feature type="binding site" evidence="2">
    <location>
        <position position="349"/>
    </location>
    <ligand>
        <name>Mn(2+)</name>
        <dbReference type="ChEBI" id="CHEBI:29035"/>
        <label>2</label>
    </ligand>
</feature>
<reference evidence="3 4" key="1">
    <citation type="submission" date="2019-08" db="EMBL/GenBank/DDBJ databases">
        <title>Genome of Luteibaculum oceani JCM 18817.</title>
        <authorList>
            <person name="Bowman J.P."/>
        </authorList>
    </citation>
    <scope>NUCLEOTIDE SEQUENCE [LARGE SCALE GENOMIC DNA]</scope>
    <source>
        <strain evidence="3 4">JCM 18817</strain>
    </source>
</reference>
<dbReference type="Proteomes" id="UP000321168">
    <property type="component" value="Unassembled WGS sequence"/>
</dbReference>
<evidence type="ECO:0000313" key="4">
    <source>
        <dbReference type="Proteomes" id="UP000321168"/>
    </source>
</evidence>
<dbReference type="Pfam" id="PF01546">
    <property type="entry name" value="Peptidase_M20"/>
    <property type="match status" value="1"/>
</dbReference>
<dbReference type="Gene3D" id="3.40.630.10">
    <property type="entry name" value="Zn peptidases"/>
    <property type="match status" value="1"/>
</dbReference>
<protein>
    <submittedName>
        <fullName evidence="3">Amidohydrolase</fullName>
    </submittedName>
</protein>
<dbReference type="Gene3D" id="3.30.70.360">
    <property type="match status" value="1"/>
</dbReference>
<dbReference type="InterPro" id="IPR017439">
    <property type="entry name" value="Amidohydrolase"/>
</dbReference>
<dbReference type="EMBL" id="VORB01000011">
    <property type="protein sequence ID" value="TXC76110.1"/>
    <property type="molecule type" value="Genomic_DNA"/>
</dbReference>
<comment type="cofactor">
    <cofactor evidence="2">
        <name>Mn(2+)</name>
        <dbReference type="ChEBI" id="CHEBI:29035"/>
    </cofactor>
    <text evidence="2">The Mn(2+) ion enhances activity.</text>
</comment>
<keyword evidence="2" id="KW-0464">Manganese</keyword>
<dbReference type="PANTHER" id="PTHR11014">
    <property type="entry name" value="PEPTIDASE M20 FAMILY MEMBER"/>
    <property type="match status" value="1"/>
</dbReference>
<feature type="binding site" evidence="2">
    <location>
        <position position="97"/>
    </location>
    <ligand>
        <name>Mn(2+)</name>
        <dbReference type="ChEBI" id="CHEBI:29035"/>
        <label>2</label>
    </ligand>
</feature>
<dbReference type="SUPFAM" id="SSF55031">
    <property type="entry name" value="Bacterial exopeptidase dimerisation domain"/>
    <property type="match status" value="1"/>
</dbReference>
<dbReference type="AlphaFoldDB" id="A0A5C6UU33"/>
<sequence length="376" mass="41420">MIGEQQLVELRRHLHQNPETAFQEKGTQKKVIEVLEGFNPVKIWKVAGTGILVQCTGDIGAAGHLYRTDFDALPIQEDNPDLSYQSVNKGVAHLCGHDGHTAIAVGLCSSVISNGINEPIYVLFQPAEETGMGMLEVLKDETFNSIEFKSATAIHNLPSFELGTILTNHNTFSAAVSTLVFRFKGLCSHAAEPWNGKNPNAAISKLSSWLDDNNVFPKPNDFAFGTVVCVRVGDTAYGTNPGNGEIHITIRAANNQLFESFKNALKQKAEELAREEDLDITCEELEIFPATGAHEVLLTQLESQAQHIDLKMSRLPGPNTWGEDFGYLSPLFPTLMFGVGSGKNQKPLHNPGYNFPDEIIYPTIKLLTNYFKELHV</sequence>
<dbReference type="InterPro" id="IPR002933">
    <property type="entry name" value="Peptidase_M20"/>
</dbReference>
<name>A0A5C6UU33_9FLAO</name>
<dbReference type="NCBIfam" id="TIGR01891">
    <property type="entry name" value="amidohydrolases"/>
    <property type="match status" value="1"/>
</dbReference>
<dbReference type="SUPFAM" id="SSF53187">
    <property type="entry name" value="Zn-dependent exopeptidases"/>
    <property type="match status" value="1"/>
</dbReference>
<dbReference type="PIRSF" id="PIRSF005962">
    <property type="entry name" value="Pept_M20D_amidohydro"/>
    <property type="match status" value="1"/>
</dbReference>
<gene>
    <name evidence="3" type="ORF">FRX97_11400</name>
</gene>
<dbReference type="RefSeq" id="WP_147015348.1">
    <property type="nucleotide sequence ID" value="NZ_VORB01000011.1"/>
</dbReference>
<feature type="binding site" evidence="2">
    <location>
        <position position="95"/>
    </location>
    <ligand>
        <name>Mn(2+)</name>
        <dbReference type="ChEBI" id="CHEBI:29035"/>
        <label>2</label>
    </ligand>
</feature>
<feature type="binding site" evidence="2">
    <location>
        <position position="155"/>
    </location>
    <ligand>
        <name>Mn(2+)</name>
        <dbReference type="ChEBI" id="CHEBI:29035"/>
        <label>2</label>
    </ligand>
</feature>